<feature type="compositionally biased region" description="Pro residues" evidence="1">
    <location>
        <begin position="85"/>
        <end position="96"/>
    </location>
</feature>
<feature type="region of interest" description="Disordered" evidence="1">
    <location>
        <begin position="1"/>
        <end position="36"/>
    </location>
</feature>
<evidence type="ECO:0000313" key="3">
    <source>
        <dbReference type="Proteomes" id="UP000308632"/>
    </source>
</evidence>
<accession>A0A4U5WSV1</accession>
<proteinExistence type="predicted"/>
<protein>
    <submittedName>
        <fullName evidence="2">Uncharacterized protein</fullName>
    </submittedName>
</protein>
<dbReference type="Proteomes" id="UP000308632">
    <property type="component" value="Unassembled WGS sequence"/>
</dbReference>
<feature type="compositionally biased region" description="Low complexity" evidence="1">
    <location>
        <begin position="136"/>
        <end position="146"/>
    </location>
</feature>
<name>A0A4U5WSV1_STRGB</name>
<feature type="region of interest" description="Disordered" evidence="1">
    <location>
        <begin position="83"/>
        <end position="171"/>
    </location>
</feature>
<evidence type="ECO:0000256" key="1">
    <source>
        <dbReference type="SAM" id="MobiDB-lite"/>
    </source>
</evidence>
<organism evidence="2 3">
    <name type="scientific">Streptomyces galbus</name>
    <dbReference type="NCBI Taxonomy" id="33898"/>
    <lineage>
        <taxon>Bacteria</taxon>
        <taxon>Bacillati</taxon>
        <taxon>Actinomycetota</taxon>
        <taxon>Actinomycetes</taxon>
        <taxon>Kitasatosporales</taxon>
        <taxon>Streptomycetaceae</taxon>
        <taxon>Streptomyces</taxon>
    </lineage>
</organism>
<gene>
    <name evidence="2" type="ORF">E4U92_30605</name>
</gene>
<comment type="caution">
    <text evidence="2">The sequence shown here is derived from an EMBL/GenBank/DDBJ whole genome shotgun (WGS) entry which is preliminary data.</text>
</comment>
<sequence length="171" mass="17048">MTTAPTPAHTADLTARALTEARSMTGPGHPRPPHDGLAAAALRAHSALQARYGHHVPLTVLTPTGDATRALAAFLAVYAAHAPHRPAPPAPVPATPATPATPAVPAVPDAAPAPLAPPAPPGPLPPPAGRRRKPAARTPTPAPGAVCGDSPSASAPLELRSSGRDLTVSRP</sequence>
<dbReference type="RefSeq" id="WP_137303679.1">
    <property type="nucleotide sequence ID" value="NZ_BMVD01000021.1"/>
</dbReference>
<dbReference type="EMBL" id="SZPR01000030">
    <property type="protein sequence ID" value="TKT05454.1"/>
    <property type="molecule type" value="Genomic_DNA"/>
</dbReference>
<evidence type="ECO:0000313" key="2">
    <source>
        <dbReference type="EMBL" id="TKT05454.1"/>
    </source>
</evidence>
<feature type="compositionally biased region" description="Pro residues" evidence="1">
    <location>
        <begin position="114"/>
        <end position="128"/>
    </location>
</feature>
<dbReference type="AlphaFoldDB" id="A0A4U5WSV1"/>
<feature type="compositionally biased region" description="Low complexity" evidence="1">
    <location>
        <begin position="97"/>
        <end position="113"/>
    </location>
</feature>
<reference evidence="2 3" key="1">
    <citation type="submission" date="2019-04" db="EMBL/GenBank/DDBJ databases">
        <title>Streptomyces lasaliensis sp.nov., an Actinomycete isolated from soil which produces the polyether antibiotic lasalocid.</title>
        <authorList>
            <person name="Erwin G."/>
            <person name="Haber C."/>
        </authorList>
    </citation>
    <scope>NUCLEOTIDE SEQUENCE [LARGE SCALE GENOMIC DNA]</scope>
    <source>
        <strain evidence="2 3">DSM 40089</strain>
    </source>
</reference>